<dbReference type="FunFam" id="1.10.150.50:FF:000030">
    <property type="entry name" value="transcription factor ETV6"/>
    <property type="match status" value="1"/>
</dbReference>
<evidence type="ECO:0000256" key="10">
    <source>
        <dbReference type="ARBA" id="ARBA00023125"/>
    </source>
</evidence>
<dbReference type="Ensembl" id="ENSAPLT00000046125.1">
    <property type="protein sequence ID" value="ENSAPLP00000025735.1"/>
    <property type="gene ID" value="ENSAPLG00000014526.2"/>
</dbReference>
<reference evidence="20" key="3">
    <citation type="submission" date="2025-09" db="UniProtKB">
        <authorList>
            <consortium name="Ensembl"/>
        </authorList>
    </citation>
    <scope>IDENTIFICATION</scope>
</reference>
<evidence type="ECO:0000256" key="3">
    <source>
        <dbReference type="ARBA" id="ARBA00022491"/>
    </source>
</evidence>
<feature type="region of interest" description="Disordered" evidence="17">
    <location>
        <begin position="1"/>
        <end position="22"/>
    </location>
</feature>
<dbReference type="GO" id="GO:2001236">
    <property type="term" value="P:regulation of extrinsic apoptotic signaling pathway"/>
    <property type="evidence" value="ECO:0007669"/>
    <property type="project" value="TreeGrafter"/>
</dbReference>
<dbReference type="Pfam" id="PF00178">
    <property type="entry name" value="Ets"/>
    <property type="match status" value="1"/>
</dbReference>
<dbReference type="InterPro" id="IPR013761">
    <property type="entry name" value="SAM/pointed_sf"/>
</dbReference>
<dbReference type="GO" id="GO:0000981">
    <property type="term" value="F:DNA-binding transcription factor activity, RNA polymerase II-specific"/>
    <property type="evidence" value="ECO:0007669"/>
    <property type="project" value="UniProtKB-ARBA"/>
</dbReference>
<dbReference type="SUPFAM" id="SSF56854">
    <property type="entry name" value="Bcl-2 inhibitors of programmed cell death"/>
    <property type="match status" value="1"/>
</dbReference>
<dbReference type="PANTHER" id="PTHR14965:SF9">
    <property type="entry name" value="APOPTOSIS FACILITATOR BCL-2-LIKE PROTEIN 14"/>
    <property type="match status" value="1"/>
</dbReference>
<dbReference type="PRINTS" id="PR00454">
    <property type="entry name" value="ETSDOMAIN"/>
</dbReference>
<dbReference type="InterPro" id="IPR036834">
    <property type="entry name" value="Bcl-2-like_sf"/>
</dbReference>
<comment type="subunit">
    <text evidence="14">Can form homodimers or heterodimers with TEL2 or FLI1. Interacts with L3MBTL1 and HDAC9.</text>
</comment>
<keyword evidence="4" id="KW-1017">Isopeptide bond</keyword>
<feature type="compositionally biased region" description="Basic residues" evidence="17">
    <location>
        <begin position="556"/>
        <end position="570"/>
    </location>
</feature>
<keyword evidence="3" id="KW-0678">Repressor</keyword>
<keyword evidence="12 16" id="KW-0539">Nucleus</keyword>
<comment type="similarity">
    <text evidence="2 16">Belongs to the ETS family.</text>
</comment>
<dbReference type="SUPFAM" id="SSF46785">
    <property type="entry name" value="Winged helix' DNA-binding domain"/>
    <property type="match status" value="1"/>
</dbReference>
<evidence type="ECO:0000256" key="13">
    <source>
        <dbReference type="ARBA" id="ARBA00055208"/>
    </source>
</evidence>
<comment type="subcellular location">
    <subcellularLocation>
        <location evidence="1 16">Nucleus</location>
    </subcellularLocation>
</comment>
<dbReference type="SMART" id="SM00413">
    <property type="entry name" value="ETS"/>
    <property type="match status" value="1"/>
</dbReference>
<dbReference type="Pfam" id="PF15661">
    <property type="entry name" value="CF222"/>
    <property type="match status" value="1"/>
</dbReference>
<evidence type="ECO:0000256" key="12">
    <source>
        <dbReference type="ARBA" id="ARBA00023242"/>
    </source>
</evidence>
<evidence type="ECO:0000256" key="17">
    <source>
        <dbReference type="SAM" id="MobiDB-lite"/>
    </source>
</evidence>
<keyword evidence="5" id="KW-0597">Phosphoprotein</keyword>
<comment type="function">
    <text evidence="13">Transcriptional repressor; binds to the DNA sequence 5'-CCGGAAGT-3'. Plays a role in hematopoiesis and malignant transformation.</text>
</comment>
<keyword evidence="11" id="KW-0804">Transcription</keyword>
<feature type="region of interest" description="Disordered" evidence="17">
    <location>
        <begin position="513"/>
        <end position="608"/>
    </location>
</feature>
<dbReference type="Gene3D" id="1.10.150.50">
    <property type="entry name" value="Transcription Factor, Ets-1"/>
    <property type="match status" value="1"/>
</dbReference>
<dbReference type="GO" id="GO:0005634">
    <property type="term" value="C:nucleus"/>
    <property type="evidence" value="ECO:0007669"/>
    <property type="project" value="UniProtKB-SubCell"/>
</dbReference>
<evidence type="ECO:0000313" key="20">
    <source>
        <dbReference type="Ensembl" id="ENSAPLP00000025735.1"/>
    </source>
</evidence>
<evidence type="ECO:0000256" key="4">
    <source>
        <dbReference type="ARBA" id="ARBA00022499"/>
    </source>
</evidence>
<dbReference type="FunFam" id="1.10.10.10:FF:000176">
    <property type="entry name" value="transcription factor ETV6 isoform X2"/>
    <property type="match status" value="1"/>
</dbReference>
<feature type="compositionally biased region" description="Basic and acidic residues" evidence="17">
    <location>
        <begin position="476"/>
        <end position="485"/>
    </location>
</feature>
<evidence type="ECO:0000259" key="18">
    <source>
        <dbReference type="PROSITE" id="PS50061"/>
    </source>
</evidence>
<dbReference type="InterPro" id="IPR031362">
    <property type="entry name" value="BNIP5"/>
</dbReference>
<dbReference type="AlphaFoldDB" id="A0A493TJB3"/>
<feature type="compositionally biased region" description="Basic and acidic residues" evidence="17">
    <location>
        <begin position="571"/>
        <end position="582"/>
    </location>
</feature>
<dbReference type="GO" id="GO:0000977">
    <property type="term" value="F:RNA polymerase II transcription regulatory region sequence-specific DNA binding"/>
    <property type="evidence" value="ECO:0007669"/>
    <property type="project" value="UniProtKB-ARBA"/>
</dbReference>
<evidence type="ECO:0000256" key="11">
    <source>
        <dbReference type="ARBA" id="ARBA00023163"/>
    </source>
</evidence>
<protein>
    <recommendedName>
        <fullName evidence="15">Transcription factor ETV6</fullName>
    </recommendedName>
</protein>
<evidence type="ECO:0000256" key="15">
    <source>
        <dbReference type="ARBA" id="ARBA00067754"/>
    </source>
</evidence>
<dbReference type="InterPro" id="IPR036390">
    <property type="entry name" value="WH_DNA-bd_sf"/>
</dbReference>
<evidence type="ECO:0000256" key="9">
    <source>
        <dbReference type="ARBA" id="ARBA00023015"/>
    </source>
</evidence>
<evidence type="ECO:0000256" key="1">
    <source>
        <dbReference type="ARBA" id="ARBA00004123"/>
    </source>
</evidence>
<evidence type="ECO:0000256" key="14">
    <source>
        <dbReference type="ARBA" id="ARBA00063414"/>
    </source>
</evidence>
<dbReference type="Pfam" id="PF02198">
    <property type="entry name" value="SAM_PNT"/>
    <property type="match status" value="1"/>
</dbReference>
<dbReference type="Gene3D" id="1.10.10.10">
    <property type="entry name" value="Winged helix-like DNA-binding domain superfamily/Winged helix DNA-binding domain"/>
    <property type="match status" value="1"/>
</dbReference>
<reference evidence="20" key="2">
    <citation type="submission" date="2025-08" db="UniProtKB">
        <authorList>
            <consortium name="Ensembl"/>
        </authorList>
    </citation>
    <scope>IDENTIFICATION</scope>
</reference>
<proteinExistence type="inferred from homology"/>
<keyword evidence="7" id="KW-0832">Ubl conjugation</keyword>
<keyword evidence="6" id="KW-0053">Apoptosis</keyword>
<sequence length="770" mass="86976">MTTGLSAKKKQGRGERGRGSLASNTVLGNERFILGLVEELQIVHHSAMGKQKLSEQCLPWWRSFQSKSRTAGNFHPLMCLISFPQGKVTVGSSSSVVTASLPPQYHPRHTAISEGEIFRLPGRLRIQPSLWSKDDVIHWLRWAEKEYSLRQTEESKFEMNGKALCILTKDDFRYRAPSSGDVLYELLQYIKTQRRALVCSPLLNSPFQEARTTEEGVDCGVEAAPVALSSCLGHTELSSSRSWEEPLNLSHHNPEGSCRADSVCSFPTALSAPVDGKIADCRLLWDYVYQLLSDSRYMPYIRWEDKEAKVFRIVNPNGLAQLWGNHKNRMNMTYEKMSRALRHYYKLNIIKKEPGQKLLFSKVQALAAEQQPWDAGRQLSRTILSLDRQGAKKVLEIYVRRSLSCCENSQAAKERLQEGARGRGRKAFGLQRSESDFCKYSCAKLSLKKDQEEAPKVLELEQALFEESKASAPGEASKEELETKKKSTKIFSQGKTQRTWFKSFLNFLFKKSPEDQKENARQKAKEKDAKTPYSSKTEGARKPRTDSSMSPPLGKAPRRRPSLKRVFSFKKHAEEERGETGARAKRPSCLPLRHVQGPAPPAEAEQPDGYYTRVSEEIGLIVQGSESRSNREHGGEQLLRLGGADGVDEAIRKIVALLQSAGDELDRKVKEDAWLQMFFRDMSYSSFKNLADAYVRKEMTASRPNVNPQEIQFAFAVHLTAKVAGICNQAVNRIMGFGTRYLEDSFAPLSYSKILQDRTEFSTDNCESPD</sequence>
<dbReference type="GeneTree" id="ENSGT00940000162211"/>
<dbReference type="InterPro" id="IPR003118">
    <property type="entry name" value="Pointed_dom"/>
</dbReference>
<feature type="compositionally biased region" description="Basic and acidic residues" evidence="17">
    <location>
        <begin position="513"/>
        <end position="530"/>
    </location>
</feature>
<feature type="domain" description="PNT" evidence="19">
    <location>
        <begin position="110"/>
        <end position="194"/>
    </location>
</feature>
<dbReference type="STRING" id="8840.ENSAPLP00000025735"/>
<evidence type="ECO:0000256" key="8">
    <source>
        <dbReference type="ARBA" id="ARBA00022990"/>
    </source>
</evidence>
<reference evidence="20 21" key="1">
    <citation type="submission" date="2017-10" db="EMBL/GenBank/DDBJ databases">
        <title>A new Pekin duck reference genome.</title>
        <authorList>
            <person name="Hou Z.-C."/>
            <person name="Zhou Z.-K."/>
            <person name="Zhu F."/>
            <person name="Hou S.-S."/>
        </authorList>
    </citation>
    <scope>NUCLEOTIDE SEQUENCE [LARGE SCALE GENOMIC DNA]</scope>
</reference>
<keyword evidence="8" id="KW-0007">Acetylation</keyword>
<dbReference type="InterPro" id="IPR036388">
    <property type="entry name" value="WH-like_DNA-bd_sf"/>
</dbReference>
<organism evidence="20 21">
    <name type="scientific">Anas platyrhynchos platyrhynchos</name>
    <name type="common">Northern mallard</name>
    <dbReference type="NCBI Taxonomy" id="8840"/>
    <lineage>
        <taxon>Eukaryota</taxon>
        <taxon>Metazoa</taxon>
        <taxon>Chordata</taxon>
        <taxon>Craniata</taxon>
        <taxon>Vertebrata</taxon>
        <taxon>Euteleostomi</taxon>
        <taxon>Archelosauria</taxon>
        <taxon>Archosauria</taxon>
        <taxon>Dinosauria</taxon>
        <taxon>Saurischia</taxon>
        <taxon>Theropoda</taxon>
        <taxon>Coelurosauria</taxon>
        <taxon>Aves</taxon>
        <taxon>Neognathae</taxon>
        <taxon>Galloanserae</taxon>
        <taxon>Anseriformes</taxon>
        <taxon>Anatidae</taxon>
        <taxon>Anatinae</taxon>
        <taxon>Anas</taxon>
    </lineage>
</organism>
<evidence type="ECO:0000256" key="16">
    <source>
        <dbReference type="RuleBase" id="RU004019"/>
    </source>
</evidence>
<dbReference type="PROSITE" id="PS51433">
    <property type="entry name" value="PNT"/>
    <property type="match status" value="1"/>
</dbReference>
<dbReference type="SUPFAM" id="SSF47769">
    <property type="entry name" value="SAM/Pointed domain"/>
    <property type="match status" value="1"/>
</dbReference>
<evidence type="ECO:0000259" key="19">
    <source>
        <dbReference type="PROSITE" id="PS51433"/>
    </source>
</evidence>
<name>A0A493TJB3_ANAPP</name>
<dbReference type="PANTHER" id="PTHR14965">
    <property type="entry name" value="SI:CH73-248E21.1"/>
    <property type="match status" value="1"/>
</dbReference>
<dbReference type="InterPro" id="IPR000418">
    <property type="entry name" value="Ets_dom"/>
</dbReference>
<keyword evidence="9" id="KW-0805">Transcription regulation</keyword>
<evidence type="ECO:0000256" key="6">
    <source>
        <dbReference type="ARBA" id="ARBA00022703"/>
    </source>
</evidence>
<feature type="region of interest" description="Disordered" evidence="17">
    <location>
        <begin position="468"/>
        <end position="489"/>
    </location>
</feature>
<dbReference type="GO" id="GO:0006915">
    <property type="term" value="P:apoptotic process"/>
    <property type="evidence" value="ECO:0007669"/>
    <property type="project" value="UniProtKB-KW"/>
</dbReference>
<dbReference type="Proteomes" id="UP000016666">
    <property type="component" value="Chromosome 27"/>
</dbReference>
<dbReference type="PROSITE" id="PS50061">
    <property type="entry name" value="ETS_DOMAIN_3"/>
    <property type="match status" value="1"/>
</dbReference>
<keyword evidence="10 16" id="KW-0238">DNA-binding</keyword>
<dbReference type="CDD" id="cd08535">
    <property type="entry name" value="SAM_PNT-Tel_Yan"/>
    <property type="match status" value="1"/>
</dbReference>
<accession>A0A493TJB3</accession>
<evidence type="ECO:0000256" key="7">
    <source>
        <dbReference type="ARBA" id="ARBA00022843"/>
    </source>
</evidence>
<evidence type="ECO:0000313" key="21">
    <source>
        <dbReference type="Proteomes" id="UP000016666"/>
    </source>
</evidence>
<keyword evidence="21" id="KW-1185">Reference proteome</keyword>
<evidence type="ECO:0000256" key="2">
    <source>
        <dbReference type="ARBA" id="ARBA00005562"/>
    </source>
</evidence>
<dbReference type="PROSITE" id="PS00346">
    <property type="entry name" value="ETS_DOMAIN_2"/>
    <property type="match status" value="1"/>
</dbReference>
<feature type="domain" description="ETS" evidence="18">
    <location>
        <begin position="282"/>
        <end position="363"/>
    </location>
</feature>
<dbReference type="GO" id="GO:0030154">
    <property type="term" value="P:cell differentiation"/>
    <property type="evidence" value="ECO:0007669"/>
    <property type="project" value="UniProtKB-ARBA"/>
</dbReference>
<evidence type="ECO:0000256" key="5">
    <source>
        <dbReference type="ARBA" id="ARBA00022553"/>
    </source>
</evidence>
<dbReference type="SMART" id="SM00251">
    <property type="entry name" value="SAM_PNT"/>
    <property type="match status" value="1"/>
</dbReference>